<evidence type="ECO:0000256" key="5">
    <source>
        <dbReference type="ARBA" id="ARBA00022741"/>
    </source>
</evidence>
<dbReference type="OrthoDB" id="25029at2759"/>
<dbReference type="SUPFAM" id="SSF52913">
    <property type="entry name" value="RNA 3'-terminal phosphate cyclase, RPTC, insert domain"/>
    <property type="match status" value="1"/>
</dbReference>
<feature type="domain" description="RNA 3'-terminal phosphate cyclase insert" evidence="10">
    <location>
        <begin position="195"/>
        <end position="294"/>
    </location>
</feature>
<evidence type="ECO:0000259" key="10">
    <source>
        <dbReference type="Pfam" id="PF05189"/>
    </source>
</evidence>
<dbReference type="EC" id="6.5.1.4" evidence="2"/>
<gene>
    <name evidence="11" type="primary">RTC1</name>
</gene>
<feature type="active site" description="Tele-AMP-histidine intermediate" evidence="7">
    <location>
        <position position="332"/>
    </location>
</feature>
<dbReference type="AlphaFoldDB" id="C1BUY4"/>
<dbReference type="InterPro" id="IPR013791">
    <property type="entry name" value="RNA3'-term_phos_cycl_insert"/>
</dbReference>
<feature type="binding site" evidence="8">
    <location>
        <position position="110"/>
    </location>
    <ligand>
        <name>ATP</name>
        <dbReference type="ChEBI" id="CHEBI:30616"/>
    </ligand>
</feature>
<dbReference type="InterPro" id="IPR000228">
    <property type="entry name" value="RNA3'_term_phos_cyc"/>
</dbReference>
<evidence type="ECO:0000256" key="3">
    <source>
        <dbReference type="ARBA" id="ARBA00021428"/>
    </source>
</evidence>
<protein>
    <recommendedName>
        <fullName evidence="3">RNA 3'-terminal phosphate cyclase</fullName>
        <ecNumber evidence="2">6.5.1.4</ecNumber>
    </recommendedName>
</protein>
<evidence type="ECO:0000256" key="8">
    <source>
        <dbReference type="PIRSR" id="PIRSR005378-2"/>
    </source>
</evidence>
<dbReference type="InterPro" id="IPR017770">
    <property type="entry name" value="RNA3'_term_phos_cyc_type_1"/>
</dbReference>
<evidence type="ECO:0000256" key="6">
    <source>
        <dbReference type="ARBA" id="ARBA00024481"/>
    </source>
</evidence>
<sequence length="373" mass="40676">MDNGVISIDGSILEGGGQILRLSVSIASLLNIPIRIFNIRGRRSNPGLRAQHKTGLDLIHQMTPRSKLLGSEISSTEISFLPDQDHDNYHEDLTFSADTKTAGAITLLAQIALPKALFMGRRCTLMLRGGTDVPMSPTFTYFQKVFMPNLEKFGVSPIPEISASYKGYFPRGGGSVDLQITQPLLTSINPVRMDDRGDIIEIRIISSVAGNVPLSVAKKMCNSARRLIERGFQPSVRIIEDVYHESHAQGNGSTITIVASSSNQCILGGSSLGSPKVRPEITGEEAAKDLLASILDFPKACVDPYIQDQLILFMALSKGNSRIRTCSPLTLHTQTAIKVVETLTSASFTITTENLDDRDYCVIECKGIGYQFK</sequence>
<dbReference type="GO" id="GO:0005634">
    <property type="term" value="C:nucleus"/>
    <property type="evidence" value="ECO:0007669"/>
    <property type="project" value="TreeGrafter"/>
</dbReference>
<dbReference type="GO" id="GO:0005524">
    <property type="term" value="F:ATP binding"/>
    <property type="evidence" value="ECO:0007669"/>
    <property type="project" value="UniProtKB-KW"/>
</dbReference>
<comment type="catalytic activity">
    <reaction evidence="6">
        <text>a 3'-end 3'-phospho-ribonucleotide-RNA + ATP = a 3'-end 2',3'-cyclophospho-ribonucleotide-RNA + AMP + diphosphate</text>
        <dbReference type="Rhea" id="RHEA:23976"/>
        <dbReference type="Rhea" id="RHEA-COMP:10463"/>
        <dbReference type="Rhea" id="RHEA-COMP:10464"/>
        <dbReference type="ChEBI" id="CHEBI:30616"/>
        <dbReference type="ChEBI" id="CHEBI:33019"/>
        <dbReference type="ChEBI" id="CHEBI:83062"/>
        <dbReference type="ChEBI" id="CHEBI:83064"/>
        <dbReference type="ChEBI" id="CHEBI:456215"/>
        <dbReference type="EC" id="6.5.1.4"/>
    </reaction>
</comment>
<evidence type="ECO:0000256" key="4">
    <source>
        <dbReference type="ARBA" id="ARBA00022598"/>
    </source>
</evidence>
<evidence type="ECO:0000256" key="1">
    <source>
        <dbReference type="ARBA" id="ARBA00009206"/>
    </source>
</evidence>
<dbReference type="InterPro" id="IPR013792">
    <property type="entry name" value="RNA3'P_cycl/enolpyr_Trfase_a/b"/>
</dbReference>
<feature type="binding site" evidence="8">
    <location>
        <begin position="305"/>
        <end position="309"/>
    </location>
    <ligand>
        <name>ATP</name>
        <dbReference type="ChEBI" id="CHEBI:30616"/>
    </ligand>
</feature>
<proteinExistence type="evidence at transcript level"/>
<evidence type="ECO:0000313" key="11">
    <source>
        <dbReference type="EMBL" id="ACO12837.1"/>
    </source>
</evidence>
<feature type="domain" description="RNA 3'-terminal phosphate cyclase" evidence="9">
    <location>
        <begin position="13"/>
        <end position="350"/>
    </location>
</feature>
<keyword evidence="5 8" id="KW-0547">Nucleotide-binding</keyword>
<evidence type="ECO:0000256" key="2">
    <source>
        <dbReference type="ARBA" id="ARBA00012725"/>
    </source>
</evidence>
<dbReference type="InterPro" id="IPR036553">
    <property type="entry name" value="RPTC_insert"/>
</dbReference>
<dbReference type="PANTHER" id="PTHR11096">
    <property type="entry name" value="RNA 3' TERMINAL PHOSPHATE CYCLASE"/>
    <property type="match status" value="1"/>
</dbReference>
<dbReference type="GO" id="GO:0006396">
    <property type="term" value="P:RNA processing"/>
    <property type="evidence" value="ECO:0007669"/>
    <property type="project" value="InterPro"/>
</dbReference>
<dbReference type="Pfam" id="PF05189">
    <property type="entry name" value="RTC_insert"/>
    <property type="match status" value="1"/>
</dbReference>
<dbReference type="InterPro" id="IPR023797">
    <property type="entry name" value="RNA3'_phos_cyclase_dom"/>
</dbReference>
<organism evidence="11">
    <name type="scientific">Lepeophtheirus salmonis</name>
    <name type="common">Salmon louse</name>
    <name type="synonym">Caligus salmonis</name>
    <dbReference type="NCBI Taxonomy" id="72036"/>
    <lineage>
        <taxon>Eukaryota</taxon>
        <taxon>Metazoa</taxon>
        <taxon>Ecdysozoa</taxon>
        <taxon>Arthropoda</taxon>
        <taxon>Crustacea</taxon>
        <taxon>Multicrustacea</taxon>
        <taxon>Hexanauplia</taxon>
        <taxon>Copepoda</taxon>
        <taxon>Siphonostomatoida</taxon>
        <taxon>Caligidae</taxon>
        <taxon>Lepeophtheirus</taxon>
    </lineage>
</organism>
<keyword evidence="4" id="KW-0436">Ligase</keyword>
<dbReference type="Gene3D" id="3.65.10.20">
    <property type="entry name" value="RNA 3'-terminal phosphate cyclase domain"/>
    <property type="match status" value="1"/>
</dbReference>
<dbReference type="EMBL" id="BT078413">
    <property type="protein sequence ID" value="ACO12837.1"/>
    <property type="molecule type" value="mRNA"/>
</dbReference>
<accession>C1BUY4</accession>
<comment type="similarity">
    <text evidence="1">Belongs to the RNA 3'-terminal cyclase family. Type 1 subfamily.</text>
</comment>
<dbReference type="PIRSF" id="PIRSF005378">
    <property type="entry name" value="RNA3'_term_phos_cycl_euk"/>
    <property type="match status" value="1"/>
</dbReference>
<reference evidence="11" key="1">
    <citation type="submission" date="2009-06" db="EMBL/GenBank/DDBJ databases">
        <title>Lepeophtheirus salmonis ESTs and full-length cDNAs.</title>
        <authorList>
            <person name="Yasuike M."/>
            <person name="von Schalburg K."/>
            <person name="Cooper G."/>
            <person name="Leong J."/>
            <person name="Jones S.R.M."/>
            <person name="Koop B.F."/>
        </authorList>
    </citation>
    <scope>NUCLEOTIDE SEQUENCE</scope>
    <source>
        <strain evidence="11">Pacific form</strain>
        <tissue evidence="11">Whole</tissue>
    </source>
</reference>
<name>C1BUY4_LEPSM</name>
<dbReference type="InterPro" id="IPR037136">
    <property type="entry name" value="RNA3'_phos_cyclase_dom_sf"/>
</dbReference>
<dbReference type="NCBIfam" id="TIGR03399">
    <property type="entry name" value="RNA_3prim_cycl"/>
    <property type="match status" value="1"/>
</dbReference>
<evidence type="ECO:0000259" key="9">
    <source>
        <dbReference type="Pfam" id="PF01137"/>
    </source>
</evidence>
<dbReference type="GO" id="GO:0003963">
    <property type="term" value="F:RNA-3'-phosphate cyclase activity"/>
    <property type="evidence" value="ECO:0007669"/>
    <property type="project" value="UniProtKB-EC"/>
</dbReference>
<dbReference type="Gene3D" id="3.30.360.20">
    <property type="entry name" value="RNA 3'-terminal phosphate cyclase, insert domain"/>
    <property type="match status" value="1"/>
</dbReference>
<keyword evidence="8" id="KW-0067">ATP-binding</keyword>
<dbReference type="Pfam" id="PF01137">
    <property type="entry name" value="RTC"/>
    <property type="match status" value="1"/>
</dbReference>
<dbReference type="PANTHER" id="PTHR11096:SF0">
    <property type="entry name" value="RNA 3'-TERMINAL PHOSPHATE CYCLASE"/>
    <property type="match status" value="1"/>
</dbReference>
<evidence type="ECO:0000256" key="7">
    <source>
        <dbReference type="PIRSR" id="PIRSR005378-1"/>
    </source>
</evidence>
<dbReference type="SUPFAM" id="SSF55205">
    <property type="entry name" value="EPT/RTPC-like"/>
    <property type="match status" value="1"/>
</dbReference>